<keyword evidence="4 11" id="KW-0347">Helicase</keyword>
<sequence>MNFDTEQIEVIENIHSNMIVLAGAGTGKTSVISGCIRKLLEDGERPDNIYCVTFTNRAKNELVERISNKQVWVGTLHSLAFRMIQEHHDMLRYPTGKITVLSQREADKLIMDKAQEMGLNVAFGVQKFIQRAEDCAHRFETWPQVCNYVLTKYYSKTTSKQKTWLQAYGSTLMSEFASYCRSNSIIDFGLISMYARMLANMESIQLEFSHATNLIIDEAQDVSRSDMEFILKLFGNSKIAAFGDFNQTIYGWRGSDPDYMRSEIKKRGDTKELILFNNYRACEGLQEASGAYLNSLYGINSRIGATGFKLPVMVNQSTSDIAKLILKYSGENMAILARNNDILDTWKSYMSIQFPYAAKIGTANEMDGASGQIMHLLANILNLYTFRSNDFAAAAILKAAGVEVSDDEIRASDLFGNTCKEYLDLLTSVQLKNLCVLDFETTSTSVSEARIVEVAAYNPVTKNRFLRYVAPGVPVGSSYNVHKLSDEFLAEKGEDKKDVLRELASFLDNCVIVGHNIYYDLAVMYEEMAREGIEPPTVISIVDTLRESRRFLPGLQDYRLETVRDSLGASGHATHDAMDDVLTTSSVLAFLIRDYIKPRSVELARKTRDLQNAYQSIVGFVHKCFNLLSESKFVDALELVSAWMHSEKGLEAGRQFIEDTPIMSLSGTGRAEELYSALTLSRSELDRLLKKQKKIPALTVHQSKGCEFDTVLLFDWEDTFRGNWYKDEEDFRLFYVALTRARKKCIIISPASDRYSVSDRIQMIPEEYLEFC</sequence>
<dbReference type="SUPFAM" id="SSF52540">
    <property type="entry name" value="P-loop containing nucleoside triphosphate hydrolases"/>
    <property type="match status" value="1"/>
</dbReference>
<organism evidence="13 14">
    <name type="scientific">Anaerotruncus colihominis</name>
    <dbReference type="NCBI Taxonomy" id="169435"/>
    <lineage>
        <taxon>Bacteria</taxon>
        <taxon>Bacillati</taxon>
        <taxon>Bacillota</taxon>
        <taxon>Clostridia</taxon>
        <taxon>Eubacteriales</taxon>
        <taxon>Oscillospiraceae</taxon>
        <taxon>Anaerotruncus</taxon>
    </lineage>
</organism>
<dbReference type="GO" id="GO:0016887">
    <property type="term" value="F:ATP hydrolysis activity"/>
    <property type="evidence" value="ECO:0007669"/>
    <property type="project" value="RHEA"/>
</dbReference>
<gene>
    <name evidence="13" type="ORF">B5F11_03850</name>
</gene>
<evidence type="ECO:0000256" key="1">
    <source>
        <dbReference type="ARBA" id="ARBA00009922"/>
    </source>
</evidence>
<evidence type="ECO:0000256" key="3">
    <source>
        <dbReference type="ARBA" id="ARBA00022801"/>
    </source>
</evidence>
<evidence type="ECO:0000313" key="14">
    <source>
        <dbReference type="Proteomes" id="UP000196386"/>
    </source>
</evidence>
<dbReference type="Gene3D" id="3.30.420.10">
    <property type="entry name" value="Ribonuclease H-like superfamily/Ribonuclease H"/>
    <property type="match status" value="1"/>
</dbReference>
<evidence type="ECO:0000256" key="7">
    <source>
        <dbReference type="ARBA" id="ARBA00023235"/>
    </source>
</evidence>
<dbReference type="InterPro" id="IPR000212">
    <property type="entry name" value="DNA_helicase_UvrD/REP"/>
</dbReference>
<evidence type="ECO:0000256" key="8">
    <source>
        <dbReference type="ARBA" id="ARBA00034617"/>
    </source>
</evidence>
<feature type="binding site" evidence="11">
    <location>
        <begin position="22"/>
        <end position="29"/>
    </location>
    <ligand>
        <name>ATP</name>
        <dbReference type="ChEBI" id="CHEBI:30616"/>
    </ligand>
</feature>
<dbReference type="Gene3D" id="1.10.10.160">
    <property type="match status" value="1"/>
</dbReference>
<dbReference type="Pfam" id="PF00580">
    <property type="entry name" value="UvrD-helicase"/>
    <property type="match status" value="1"/>
</dbReference>
<dbReference type="PANTHER" id="PTHR11070">
    <property type="entry name" value="UVRD / RECB / PCRA DNA HELICASE FAMILY MEMBER"/>
    <property type="match status" value="1"/>
</dbReference>
<protein>
    <recommendedName>
        <fullName evidence="9">DNA 3'-5' helicase</fullName>
        <ecNumber evidence="9">5.6.2.4</ecNumber>
    </recommendedName>
</protein>
<dbReference type="InterPro" id="IPR036397">
    <property type="entry name" value="RNaseH_sf"/>
</dbReference>
<reference evidence="14" key="1">
    <citation type="submission" date="2017-04" db="EMBL/GenBank/DDBJ databases">
        <title>Function of individual gut microbiota members based on whole genome sequencing of pure cultures obtained from chicken caecum.</title>
        <authorList>
            <person name="Medvecky M."/>
            <person name="Cejkova D."/>
            <person name="Polansky O."/>
            <person name="Karasova D."/>
            <person name="Kubasova T."/>
            <person name="Cizek A."/>
            <person name="Rychlik I."/>
        </authorList>
    </citation>
    <scope>NUCLEOTIDE SEQUENCE [LARGE SCALE GENOMIC DNA]</scope>
    <source>
        <strain evidence="14">An175</strain>
    </source>
</reference>
<dbReference type="RefSeq" id="WP_087299677.1">
    <property type="nucleotide sequence ID" value="NZ_NFKP01000003.1"/>
</dbReference>
<dbReference type="PROSITE" id="PS51198">
    <property type="entry name" value="UVRD_HELICASE_ATP_BIND"/>
    <property type="match status" value="1"/>
</dbReference>
<keyword evidence="7" id="KW-0413">Isomerase</keyword>
<comment type="similarity">
    <text evidence="1">Belongs to the helicase family. UvrD subfamily.</text>
</comment>
<dbReference type="InterPro" id="IPR014016">
    <property type="entry name" value="UvrD-like_ATP-bd"/>
</dbReference>
<dbReference type="AlphaFoldDB" id="A0A1Y4MUL8"/>
<dbReference type="GO" id="GO:0004527">
    <property type="term" value="F:exonuclease activity"/>
    <property type="evidence" value="ECO:0007669"/>
    <property type="project" value="UniProtKB-ARBA"/>
</dbReference>
<dbReference type="Pfam" id="PF00929">
    <property type="entry name" value="RNase_T"/>
    <property type="match status" value="1"/>
</dbReference>
<dbReference type="GO" id="GO:0003677">
    <property type="term" value="F:DNA binding"/>
    <property type="evidence" value="ECO:0007669"/>
    <property type="project" value="UniProtKB-KW"/>
</dbReference>
<comment type="caution">
    <text evidence="13">The sequence shown here is derived from an EMBL/GenBank/DDBJ whole genome shotgun (WGS) entry which is preliminary data.</text>
</comment>
<feature type="domain" description="UvrD-like helicase ATP-binding" evidence="12">
    <location>
        <begin position="1"/>
        <end position="282"/>
    </location>
</feature>
<proteinExistence type="inferred from homology"/>
<keyword evidence="3 11" id="KW-0378">Hydrolase</keyword>
<dbReference type="GO" id="GO:0005524">
    <property type="term" value="F:ATP binding"/>
    <property type="evidence" value="ECO:0007669"/>
    <property type="project" value="UniProtKB-UniRule"/>
</dbReference>
<keyword evidence="5 11" id="KW-0067">ATP-binding</keyword>
<evidence type="ECO:0000256" key="6">
    <source>
        <dbReference type="ARBA" id="ARBA00023125"/>
    </source>
</evidence>
<evidence type="ECO:0000256" key="5">
    <source>
        <dbReference type="ARBA" id="ARBA00022840"/>
    </source>
</evidence>
<evidence type="ECO:0000256" key="10">
    <source>
        <dbReference type="ARBA" id="ARBA00048988"/>
    </source>
</evidence>
<dbReference type="SUPFAM" id="SSF53098">
    <property type="entry name" value="Ribonuclease H-like"/>
    <property type="match status" value="1"/>
</dbReference>
<dbReference type="GO" id="GO:0033202">
    <property type="term" value="C:DNA helicase complex"/>
    <property type="evidence" value="ECO:0007669"/>
    <property type="project" value="TreeGrafter"/>
</dbReference>
<dbReference type="InterPro" id="IPR012337">
    <property type="entry name" value="RNaseH-like_sf"/>
</dbReference>
<dbReference type="Proteomes" id="UP000196386">
    <property type="component" value="Unassembled WGS sequence"/>
</dbReference>
<dbReference type="InterPro" id="IPR027417">
    <property type="entry name" value="P-loop_NTPase"/>
</dbReference>
<evidence type="ECO:0000313" key="13">
    <source>
        <dbReference type="EMBL" id="OUP70582.1"/>
    </source>
</evidence>
<keyword evidence="2 11" id="KW-0547">Nucleotide-binding</keyword>
<dbReference type="SMART" id="SM00479">
    <property type="entry name" value="EXOIII"/>
    <property type="match status" value="1"/>
</dbReference>
<accession>A0A1Y4MUL8</accession>
<evidence type="ECO:0000256" key="11">
    <source>
        <dbReference type="PROSITE-ProRule" id="PRU00560"/>
    </source>
</evidence>
<dbReference type="EC" id="5.6.2.4" evidence="9"/>
<dbReference type="Pfam" id="PF13361">
    <property type="entry name" value="UvrD_C"/>
    <property type="match status" value="1"/>
</dbReference>
<evidence type="ECO:0000256" key="4">
    <source>
        <dbReference type="ARBA" id="ARBA00022806"/>
    </source>
</evidence>
<dbReference type="Gene3D" id="3.40.50.300">
    <property type="entry name" value="P-loop containing nucleotide triphosphate hydrolases"/>
    <property type="match status" value="2"/>
</dbReference>
<name>A0A1Y4MUL8_9FIRM</name>
<dbReference type="GO" id="GO:0005829">
    <property type="term" value="C:cytosol"/>
    <property type="evidence" value="ECO:0007669"/>
    <property type="project" value="TreeGrafter"/>
</dbReference>
<dbReference type="PANTHER" id="PTHR11070:SF2">
    <property type="entry name" value="ATP-DEPENDENT DNA HELICASE SRS2"/>
    <property type="match status" value="1"/>
</dbReference>
<dbReference type="InterPro" id="IPR013986">
    <property type="entry name" value="DExx_box_DNA_helicase_dom_sf"/>
</dbReference>
<dbReference type="InterPro" id="IPR014017">
    <property type="entry name" value="DNA_helicase_UvrD-like_C"/>
</dbReference>
<comment type="catalytic activity">
    <reaction evidence="10">
        <text>ATP + H2O = ADP + phosphate + H(+)</text>
        <dbReference type="Rhea" id="RHEA:13065"/>
        <dbReference type="ChEBI" id="CHEBI:15377"/>
        <dbReference type="ChEBI" id="CHEBI:15378"/>
        <dbReference type="ChEBI" id="CHEBI:30616"/>
        <dbReference type="ChEBI" id="CHEBI:43474"/>
        <dbReference type="ChEBI" id="CHEBI:456216"/>
        <dbReference type="EC" id="5.6.2.4"/>
    </reaction>
</comment>
<evidence type="ECO:0000256" key="2">
    <source>
        <dbReference type="ARBA" id="ARBA00022741"/>
    </source>
</evidence>
<dbReference type="InterPro" id="IPR013520">
    <property type="entry name" value="Ribonucl_H"/>
</dbReference>
<dbReference type="EMBL" id="NFKP01000003">
    <property type="protein sequence ID" value="OUP70582.1"/>
    <property type="molecule type" value="Genomic_DNA"/>
</dbReference>
<comment type="catalytic activity">
    <reaction evidence="8">
        <text>Couples ATP hydrolysis with the unwinding of duplex DNA by translocating in the 3'-5' direction.</text>
        <dbReference type="EC" id="5.6.2.4"/>
    </reaction>
</comment>
<evidence type="ECO:0000256" key="9">
    <source>
        <dbReference type="ARBA" id="ARBA00034808"/>
    </source>
</evidence>
<dbReference type="GO" id="GO:0043138">
    <property type="term" value="F:3'-5' DNA helicase activity"/>
    <property type="evidence" value="ECO:0007669"/>
    <property type="project" value="UniProtKB-EC"/>
</dbReference>
<dbReference type="GO" id="GO:0000725">
    <property type="term" value="P:recombinational repair"/>
    <property type="evidence" value="ECO:0007669"/>
    <property type="project" value="TreeGrafter"/>
</dbReference>
<dbReference type="CDD" id="cd06127">
    <property type="entry name" value="DEDDh"/>
    <property type="match status" value="1"/>
</dbReference>
<keyword evidence="6" id="KW-0238">DNA-binding</keyword>
<evidence type="ECO:0000259" key="12">
    <source>
        <dbReference type="PROSITE" id="PS51198"/>
    </source>
</evidence>